<sequence length="77" mass="7745">MWQNLLVLGLVAAAVGYVIWNIYRGITKAAGGSCGGGCGSCGSKTAGGENLIQLTTTPSPDETPATAKDRSEVSSQG</sequence>
<dbReference type="RefSeq" id="WP_114367836.1">
    <property type="nucleotide sequence ID" value="NZ_QPEX01000010.1"/>
</dbReference>
<feature type="transmembrane region" description="Helical" evidence="2">
    <location>
        <begin position="6"/>
        <end position="23"/>
    </location>
</feature>
<accession>A0A368KYP8</accession>
<proteinExistence type="predicted"/>
<feature type="compositionally biased region" description="Basic and acidic residues" evidence="1">
    <location>
        <begin position="67"/>
        <end position="77"/>
    </location>
</feature>
<evidence type="ECO:0000313" key="3">
    <source>
        <dbReference type="EMBL" id="RCS54774.1"/>
    </source>
</evidence>
<keyword evidence="2" id="KW-1133">Transmembrane helix</keyword>
<gene>
    <name evidence="3" type="ORF">DTL42_06515</name>
</gene>
<dbReference type="AlphaFoldDB" id="A0A368KYP8"/>
<comment type="caution">
    <text evidence="3">The sequence shown here is derived from an EMBL/GenBank/DDBJ whole genome shotgun (WGS) entry which is preliminary data.</text>
</comment>
<feature type="region of interest" description="Disordered" evidence="1">
    <location>
        <begin position="51"/>
        <end position="77"/>
    </location>
</feature>
<reference evidence="3 4" key="1">
    <citation type="submission" date="2018-07" db="EMBL/GenBank/DDBJ databases">
        <title>Comparative genomes isolates from brazilian mangrove.</title>
        <authorList>
            <person name="De Araujo J.E."/>
            <person name="Taketani R.G."/>
            <person name="Silva M.C.P."/>
            <person name="Lourenco M.V."/>
            <person name="Oliveira V.M."/>
            <person name="Andreote F.D."/>
        </authorList>
    </citation>
    <scope>NUCLEOTIDE SEQUENCE [LARGE SCALE GENOMIC DNA]</scope>
    <source>
        <strain evidence="3 4">HEX PRIS-MGV</strain>
    </source>
</reference>
<evidence type="ECO:0000256" key="1">
    <source>
        <dbReference type="SAM" id="MobiDB-lite"/>
    </source>
</evidence>
<dbReference type="EMBL" id="QPEX01000010">
    <property type="protein sequence ID" value="RCS54774.1"/>
    <property type="molecule type" value="Genomic_DNA"/>
</dbReference>
<dbReference type="Pfam" id="PF12669">
    <property type="entry name" value="FeoB_associated"/>
    <property type="match status" value="1"/>
</dbReference>
<name>A0A368KYP8_9BACT</name>
<evidence type="ECO:0000313" key="4">
    <source>
        <dbReference type="Proteomes" id="UP000253562"/>
    </source>
</evidence>
<protein>
    <submittedName>
        <fullName evidence="3">FeoB-associated Cys-rich membrane protein</fullName>
    </submittedName>
</protein>
<dbReference type="Proteomes" id="UP000253562">
    <property type="component" value="Unassembled WGS sequence"/>
</dbReference>
<keyword evidence="2" id="KW-0472">Membrane</keyword>
<organism evidence="3 4">
    <name type="scientific">Bremerella cremea</name>
    <dbReference type="NCBI Taxonomy" id="1031537"/>
    <lineage>
        <taxon>Bacteria</taxon>
        <taxon>Pseudomonadati</taxon>
        <taxon>Planctomycetota</taxon>
        <taxon>Planctomycetia</taxon>
        <taxon>Pirellulales</taxon>
        <taxon>Pirellulaceae</taxon>
        <taxon>Bremerella</taxon>
    </lineage>
</organism>
<evidence type="ECO:0000256" key="2">
    <source>
        <dbReference type="SAM" id="Phobius"/>
    </source>
</evidence>
<keyword evidence="2" id="KW-0812">Transmembrane</keyword>